<reference evidence="7 8" key="2">
    <citation type="journal article" date="2019" name="Science, e1252229">
        <title>Invertible promoters mediate bacterial phase variation, antibiotic resistance, and host adaptation in the gut.</title>
        <authorList>
            <person name="Jiang X."/>
            <person name="Hall A.B."/>
            <person name="Arthur T.D."/>
            <person name="Plichta D.R."/>
            <person name="Covington C.T."/>
            <person name="Poyet M."/>
            <person name="Crothers J."/>
            <person name="Moses P.L."/>
            <person name="Tolonen A.C."/>
            <person name="Vlamakis H."/>
            <person name="Alm E.J."/>
            <person name="Xavier R.J."/>
        </authorList>
    </citation>
    <scope>NUCLEOTIDE SEQUENCE [LARGE SCALE GENOMIC DNA]</scope>
    <source>
        <strain evidence="7">Bj_0095</strain>
        <strain evidence="8">bj_0095</strain>
    </source>
</reference>
<dbReference type="GO" id="GO:0051536">
    <property type="term" value="F:iron-sulfur cluster binding"/>
    <property type="evidence" value="ECO:0007669"/>
    <property type="project" value="UniProtKB-KW"/>
</dbReference>
<proteinExistence type="predicted"/>
<reference evidence="6 10" key="3">
    <citation type="submission" date="2020-04" db="EMBL/GenBank/DDBJ databases">
        <authorList>
            <person name="Hitch T.C.A."/>
            <person name="Wylensek D."/>
            <person name="Clavel T."/>
        </authorList>
    </citation>
    <scope>NUCLEOTIDE SEQUENCE [LARGE SCALE GENOMIC DNA]</scope>
    <source>
        <strain evidence="6 10">WCA3-601-WT-5E</strain>
    </source>
</reference>
<comment type="caution">
    <text evidence="6">The sequence shown here is derived from an EMBL/GenBank/DDBJ whole genome shotgun (WGS) entry which is preliminary data.</text>
</comment>
<dbReference type="PANTHER" id="PTHR31332">
    <property type="entry name" value="7-HYDROXYMETHYL CHLOROPHYLL A REDUCTASE, CHLOROPLASTIC"/>
    <property type="match status" value="1"/>
</dbReference>
<evidence type="ECO:0000313" key="5">
    <source>
        <dbReference type="EMBL" id="KAA5274480.1"/>
    </source>
</evidence>
<evidence type="ECO:0000313" key="6">
    <source>
        <dbReference type="EMBL" id="NME85039.1"/>
    </source>
</evidence>
<dbReference type="Pfam" id="PF04422">
    <property type="entry name" value="FrhB_FdhB_N"/>
    <property type="match status" value="1"/>
</dbReference>
<keyword evidence="1" id="KW-0479">Metal-binding</keyword>
<dbReference type="Pfam" id="PF04432">
    <property type="entry name" value="FrhB_FdhB_C"/>
    <property type="match status" value="1"/>
</dbReference>
<keyword evidence="3" id="KW-0411">Iron-sulfur</keyword>
<dbReference type="PANTHER" id="PTHR31332:SF0">
    <property type="entry name" value="7-HYDROXYMETHYL CHLOROPHYLL A REDUCTASE, CHLOROPLASTIC"/>
    <property type="match status" value="1"/>
</dbReference>
<dbReference type="GO" id="GO:0046872">
    <property type="term" value="F:metal ion binding"/>
    <property type="evidence" value="ECO:0007669"/>
    <property type="project" value="UniProtKB-KW"/>
</dbReference>
<dbReference type="Proteomes" id="UP000335496">
    <property type="component" value="Unassembled WGS sequence"/>
</dbReference>
<evidence type="ECO:0000256" key="3">
    <source>
        <dbReference type="ARBA" id="ARBA00023014"/>
    </source>
</evidence>
<evidence type="ECO:0000313" key="7">
    <source>
        <dbReference type="EMBL" id="RYT75253.1"/>
    </source>
</evidence>
<dbReference type="GO" id="GO:0052592">
    <property type="term" value="F:oxidoreductase activity, acting on CH or CH2 groups, with an iron-sulfur protein as acceptor"/>
    <property type="evidence" value="ECO:0007669"/>
    <property type="project" value="TreeGrafter"/>
</dbReference>
<dbReference type="AlphaFoldDB" id="A0A415S0J3"/>
<evidence type="ECO:0000256" key="1">
    <source>
        <dbReference type="ARBA" id="ARBA00022723"/>
    </source>
</evidence>
<dbReference type="InterPro" id="IPR007516">
    <property type="entry name" value="Co_F420_Hydgase/DH_bsu_N"/>
</dbReference>
<evidence type="ECO:0000313" key="10">
    <source>
        <dbReference type="Proteomes" id="UP000520291"/>
    </source>
</evidence>
<sequence>MEKKNISYTVENDLCLGCGICQDACPLHAIEVKAIKGTFSPIVNEEICANGKGCHRCFDICPGVGINLKQIAKNNFNQDNINYDTYIGHYRSFYVGHSTDKEIRYHCTSGGMTSQFIIYLLEKKIIEGAIVTKFNNKNPLMVNTFIARNKEEVLSAKGSKYAPVTMAGIVDSIKNKDGKFVIVGLPCHIHGFRKLELIDKKFKQKIFAYFGLYCSCGRTFYLTDYTLKNNCISRDQLTYFAYRDNGCMGNLHIQYVEKNSLSRIHNISENKFVTSLQIPYQKYYLTLRSFFNVHRCLYCIDHFAELSDISFGDIHFGKYIEDKLGINSVVTRRNDLDNLLREAKDEGYITLDEVSKSNLLSSQKYAMVKKHTNPAIIKIYRTLGFKTPQYNEIFKTVSTAKAMKSLMIKKVQMFIGSHKSLWWLIKFGCKNMRNWK</sequence>
<dbReference type="Proteomes" id="UP000291917">
    <property type="component" value="Unassembled WGS sequence"/>
</dbReference>
<dbReference type="Gene3D" id="3.30.70.20">
    <property type="match status" value="1"/>
</dbReference>
<dbReference type="SUPFAM" id="SSF54862">
    <property type="entry name" value="4Fe-4S ferredoxins"/>
    <property type="match status" value="1"/>
</dbReference>
<dbReference type="InterPro" id="IPR017900">
    <property type="entry name" value="4Fe4S_Fe_S_CS"/>
</dbReference>
<name>A0A415S0J3_9BACE</name>
<dbReference type="Pfam" id="PF12838">
    <property type="entry name" value="Fer4_7"/>
    <property type="match status" value="1"/>
</dbReference>
<dbReference type="Proteomes" id="UP000520291">
    <property type="component" value="Unassembled WGS sequence"/>
</dbReference>
<reference evidence="5 9" key="1">
    <citation type="journal article" date="2019" name="Nat. Med.">
        <title>A library of human gut bacterial isolates paired with longitudinal multiomics data enables mechanistic microbiome research.</title>
        <authorList>
            <person name="Poyet M."/>
            <person name="Groussin M."/>
            <person name="Gibbons S.M."/>
            <person name="Avila-Pacheco J."/>
            <person name="Jiang X."/>
            <person name="Kearney S.M."/>
            <person name="Perrotta A.R."/>
            <person name="Berdy B."/>
            <person name="Zhao S."/>
            <person name="Lieberman T.D."/>
            <person name="Swanson P.K."/>
            <person name="Smith M."/>
            <person name="Roesemann S."/>
            <person name="Alexander J.E."/>
            <person name="Rich S.A."/>
            <person name="Livny J."/>
            <person name="Vlamakis H."/>
            <person name="Clish C."/>
            <person name="Bullock K."/>
            <person name="Deik A."/>
            <person name="Scott J."/>
            <person name="Pierce K.A."/>
            <person name="Xavier R.J."/>
            <person name="Alm E.J."/>
        </authorList>
    </citation>
    <scope>NUCLEOTIDE SEQUENCE [LARGE SCALE GENOMIC DNA]</scope>
    <source>
        <strain evidence="5 9">BIOML-A1</strain>
    </source>
</reference>
<feature type="domain" description="4Fe-4S ferredoxin-type" evidence="4">
    <location>
        <begin position="6"/>
        <end position="35"/>
    </location>
</feature>
<evidence type="ECO:0000313" key="8">
    <source>
        <dbReference type="Proteomes" id="UP000291917"/>
    </source>
</evidence>
<dbReference type="InterPro" id="IPR007525">
    <property type="entry name" value="FrhB_FdhB_C"/>
</dbReference>
<evidence type="ECO:0000259" key="4">
    <source>
        <dbReference type="PROSITE" id="PS51379"/>
    </source>
</evidence>
<dbReference type="PROSITE" id="PS51379">
    <property type="entry name" value="4FE4S_FER_2"/>
    <property type="match status" value="2"/>
</dbReference>
<dbReference type="InterPro" id="IPR017896">
    <property type="entry name" value="4Fe4S_Fe-S-bd"/>
</dbReference>
<evidence type="ECO:0000256" key="2">
    <source>
        <dbReference type="ARBA" id="ARBA00023004"/>
    </source>
</evidence>
<protein>
    <submittedName>
        <fullName evidence="6">4Fe-4S dicluster domain-containing protein</fullName>
    </submittedName>
</protein>
<dbReference type="EMBL" id="VVZX01000008">
    <property type="protein sequence ID" value="KAA5274480.1"/>
    <property type="molecule type" value="Genomic_DNA"/>
</dbReference>
<feature type="domain" description="4Fe-4S ferredoxin-type" evidence="4">
    <location>
        <begin position="39"/>
        <end position="71"/>
    </location>
</feature>
<evidence type="ECO:0000313" key="9">
    <source>
        <dbReference type="Proteomes" id="UP000335496"/>
    </source>
</evidence>
<gene>
    <name evidence="7" type="ORF">EAJ03_07315</name>
    <name evidence="5" type="ORF">F2Z23_08000</name>
    <name evidence="6" type="ORF">HF841_03210</name>
</gene>
<dbReference type="EMBL" id="JABAGL010000003">
    <property type="protein sequence ID" value="NME85039.1"/>
    <property type="molecule type" value="Genomic_DNA"/>
</dbReference>
<dbReference type="RefSeq" id="WP_004293004.1">
    <property type="nucleotide sequence ID" value="NZ_JABAGL010000003.1"/>
</dbReference>
<keyword evidence="9" id="KW-1185">Reference proteome</keyword>
<organism evidence="6 10">
    <name type="scientific">Bacteroides eggerthii</name>
    <dbReference type="NCBI Taxonomy" id="28111"/>
    <lineage>
        <taxon>Bacteria</taxon>
        <taxon>Pseudomonadati</taxon>
        <taxon>Bacteroidota</taxon>
        <taxon>Bacteroidia</taxon>
        <taxon>Bacteroidales</taxon>
        <taxon>Bacteroidaceae</taxon>
        <taxon>Bacteroides</taxon>
    </lineage>
</organism>
<dbReference type="EMBL" id="RCXL01000008">
    <property type="protein sequence ID" value="RYT75253.1"/>
    <property type="molecule type" value="Genomic_DNA"/>
</dbReference>
<keyword evidence="2" id="KW-0408">Iron</keyword>
<dbReference type="InterPro" id="IPR045220">
    <property type="entry name" value="FRHB/FDHB/HCAR-like"/>
</dbReference>
<accession>A0A415S0J3</accession>
<dbReference type="PROSITE" id="PS00198">
    <property type="entry name" value="4FE4S_FER_1"/>
    <property type="match status" value="1"/>
</dbReference>